<dbReference type="PANTHER" id="PTHR48081:SF33">
    <property type="entry name" value="KYNURENINE FORMAMIDASE"/>
    <property type="match status" value="1"/>
</dbReference>
<sequence>MSCKPGTLLTENFESYPTLNPFLKLPLMQFVGLFIFYTAQAIVPLNPKRVFKVTYHLLSCVYDNITGPFLPSILQYGWHKLSTERKPSSVRRNVRYGTRPRNRLDVYLPDRVSTTVLKNSPTMPVPTNTTMHTPSTHENPVIILISTSWSAGNKSTCMPVAHNLQSQGYVVVVPDITLYPKGKIAEMVADIQQQFHGDPSQIYLLGHAAGALICALTIVHDVCASLDVLPPNPTEVNLPIWDNAIRRTPMPRVQGLILFSGNYDVIYYYAYLYQKGLEQVHAMPRVMGNSSETFLQCSPTYLLQHALAQSTKRDQLKMLLPRKILLIHGGQDAFNPPVATRTFFDLLVSSGVPSVQLKLYENERHISPRIDLIVPTKRLCAILIEDIAECCKAATGAVMMRGCLKEDDNSQKKVEDKDNIGIKPVQEGTGIRVLG</sequence>
<dbReference type="PANTHER" id="PTHR48081">
    <property type="entry name" value="AB HYDROLASE SUPERFAMILY PROTEIN C4A8.06C"/>
    <property type="match status" value="1"/>
</dbReference>
<evidence type="ECO:0000313" key="3">
    <source>
        <dbReference type="Proteomes" id="UP000789572"/>
    </source>
</evidence>
<keyword evidence="1" id="KW-0378">Hydrolase</keyword>
<proteinExistence type="predicted"/>
<evidence type="ECO:0000313" key="2">
    <source>
        <dbReference type="EMBL" id="CAG8560091.1"/>
    </source>
</evidence>
<gene>
    <name evidence="2" type="ORF">POCULU_LOCUS5463</name>
</gene>
<protein>
    <submittedName>
        <fullName evidence="2">6518_t:CDS:1</fullName>
    </submittedName>
</protein>
<dbReference type="AlphaFoldDB" id="A0A9N9B9A4"/>
<dbReference type="InterPro" id="IPR050300">
    <property type="entry name" value="GDXG_lipolytic_enzyme"/>
</dbReference>
<name>A0A9N9B9A4_9GLOM</name>
<dbReference type="OrthoDB" id="6495301at2759"/>
<evidence type="ECO:0000256" key="1">
    <source>
        <dbReference type="ARBA" id="ARBA00022801"/>
    </source>
</evidence>
<keyword evidence="3" id="KW-1185">Reference proteome</keyword>
<dbReference type="EMBL" id="CAJVPJ010000843">
    <property type="protein sequence ID" value="CAG8560091.1"/>
    <property type="molecule type" value="Genomic_DNA"/>
</dbReference>
<organism evidence="2 3">
    <name type="scientific">Paraglomus occultum</name>
    <dbReference type="NCBI Taxonomy" id="144539"/>
    <lineage>
        <taxon>Eukaryota</taxon>
        <taxon>Fungi</taxon>
        <taxon>Fungi incertae sedis</taxon>
        <taxon>Mucoromycota</taxon>
        <taxon>Glomeromycotina</taxon>
        <taxon>Glomeromycetes</taxon>
        <taxon>Paraglomerales</taxon>
        <taxon>Paraglomeraceae</taxon>
        <taxon>Paraglomus</taxon>
    </lineage>
</organism>
<dbReference type="InterPro" id="IPR029058">
    <property type="entry name" value="AB_hydrolase_fold"/>
</dbReference>
<dbReference type="GO" id="GO:0004061">
    <property type="term" value="F:arylformamidase activity"/>
    <property type="evidence" value="ECO:0007669"/>
    <property type="project" value="TreeGrafter"/>
</dbReference>
<dbReference type="Proteomes" id="UP000789572">
    <property type="component" value="Unassembled WGS sequence"/>
</dbReference>
<dbReference type="SUPFAM" id="SSF53474">
    <property type="entry name" value="alpha/beta-Hydrolases"/>
    <property type="match status" value="1"/>
</dbReference>
<dbReference type="Gene3D" id="3.40.50.1820">
    <property type="entry name" value="alpha/beta hydrolase"/>
    <property type="match status" value="1"/>
</dbReference>
<accession>A0A9N9B9A4</accession>
<reference evidence="2" key="1">
    <citation type="submission" date="2021-06" db="EMBL/GenBank/DDBJ databases">
        <authorList>
            <person name="Kallberg Y."/>
            <person name="Tangrot J."/>
            <person name="Rosling A."/>
        </authorList>
    </citation>
    <scope>NUCLEOTIDE SEQUENCE</scope>
    <source>
        <strain evidence="2">IA702</strain>
    </source>
</reference>
<comment type="caution">
    <text evidence="2">The sequence shown here is derived from an EMBL/GenBank/DDBJ whole genome shotgun (WGS) entry which is preliminary data.</text>
</comment>